<proteinExistence type="predicted"/>
<dbReference type="EMBL" id="CABFNP030001284">
    <property type="protein sequence ID" value="CAI6096618.1"/>
    <property type="molecule type" value="Genomic_DNA"/>
</dbReference>
<comment type="caution">
    <text evidence="2">The sequence shown here is derived from an EMBL/GenBank/DDBJ whole genome shotgun (WGS) entry which is preliminary data.</text>
</comment>
<name>A0AA35Q5E2_9HYPO</name>
<dbReference type="AlphaFoldDB" id="A0AA35Q5E2"/>
<accession>A0AA35Q5E2</accession>
<sequence>MQGESQGPKPKNPLPNSTEQPTPSASVCNSHYVAWESAPNPRSHFSIGDHRATASINAYGEMMLFRNFLGAEPSGFISLEQLYEPISRVTNCRAERAKQLEWMSRNPLPNRRVCFRSQIPWLGNREKAPSPKPVAVQMVKIPIPHRQVGTGHPLMIHDDHLLQQCIVRNLEPSPLDVDFKFCDPGTSMIIRDLNLNPFSLGCHPYSSQACPDGYGGLVSRETGWKRRQVYFHGNISATERSNALYTKDSAAVVISVFLNGEAMRWESETPTWTHRLAANTNNDICPSNAMEVTVAYCLRRSENSDADLGVTSIPATAVKVAEFLGKEPFSPIRISNVGLARKDDCQKSLSPDLAINGVDSLNETILKAFRETALPDEHIEFLTRRHLEHILSVCAIPVQQSLPKLAEVETAGPEPRRGVVPIALTCGDMSDHVIYTSSSFFAFMFLLEAAGSLRRNRPVDKYVSAMLARISRVCEGHMEWLKLAELDEGLFSQDYWPTGKIRKVYVSFLPGLHLRPFDTSFRIIKAGEFAKVYDKPNTYELARTVVDKVWKCWVENPRRTVSVWPHYFPKRQEVTKEFQLSDQLWIWKALDIVE</sequence>
<feature type="compositionally biased region" description="Polar residues" evidence="1">
    <location>
        <begin position="14"/>
        <end position="26"/>
    </location>
</feature>
<keyword evidence="3" id="KW-1185">Reference proteome</keyword>
<reference evidence="2" key="1">
    <citation type="submission" date="2023-01" db="EMBL/GenBank/DDBJ databases">
        <authorList>
            <person name="Piombo E."/>
        </authorList>
    </citation>
    <scope>NUCLEOTIDE SEQUENCE</scope>
</reference>
<gene>
    <name evidence="2" type="ORF">CCHLO57077_00003086</name>
</gene>
<organism evidence="2 3">
    <name type="scientific">Clonostachys chloroleuca</name>
    <dbReference type="NCBI Taxonomy" id="1926264"/>
    <lineage>
        <taxon>Eukaryota</taxon>
        <taxon>Fungi</taxon>
        <taxon>Dikarya</taxon>
        <taxon>Ascomycota</taxon>
        <taxon>Pezizomycotina</taxon>
        <taxon>Sordariomycetes</taxon>
        <taxon>Hypocreomycetidae</taxon>
        <taxon>Hypocreales</taxon>
        <taxon>Bionectriaceae</taxon>
        <taxon>Clonostachys</taxon>
    </lineage>
</organism>
<protein>
    <submittedName>
        <fullName evidence="2">Uncharacterized protein</fullName>
    </submittedName>
</protein>
<evidence type="ECO:0000313" key="2">
    <source>
        <dbReference type="EMBL" id="CAI6096618.1"/>
    </source>
</evidence>
<feature type="region of interest" description="Disordered" evidence="1">
    <location>
        <begin position="1"/>
        <end position="26"/>
    </location>
</feature>
<dbReference type="Proteomes" id="UP001160390">
    <property type="component" value="Unassembled WGS sequence"/>
</dbReference>
<evidence type="ECO:0000256" key="1">
    <source>
        <dbReference type="SAM" id="MobiDB-lite"/>
    </source>
</evidence>
<evidence type="ECO:0000313" key="3">
    <source>
        <dbReference type="Proteomes" id="UP001160390"/>
    </source>
</evidence>